<dbReference type="EMBL" id="JAVFKY010000002">
    <property type="protein sequence ID" value="KAK5580469.1"/>
    <property type="molecule type" value="Genomic_DNA"/>
</dbReference>
<feature type="domain" description="DJ-1/PfpI" evidence="1">
    <location>
        <begin position="23"/>
        <end position="172"/>
    </location>
</feature>
<reference evidence="2 3" key="1">
    <citation type="submission" date="2023-11" db="EMBL/GenBank/DDBJ databases">
        <title>Dfirmibasis_genome.</title>
        <authorList>
            <person name="Edelbroek B."/>
            <person name="Kjellin J."/>
            <person name="Jerlstrom-Hultqvist J."/>
            <person name="Soderbom F."/>
        </authorList>
    </citation>
    <scope>NUCLEOTIDE SEQUENCE [LARGE SCALE GENOMIC DNA]</scope>
    <source>
        <strain evidence="2 3">TNS-C-14</strain>
    </source>
</reference>
<dbReference type="Pfam" id="PF01965">
    <property type="entry name" value="DJ-1_PfpI"/>
    <property type="match status" value="1"/>
</dbReference>
<comment type="caution">
    <text evidence="2">The sequence shown here is derived from an EMBL/GenBank/DDBJ whole genome shotgun (WGS) entry which is preliminary data.</text>
</comment>
<dbReference type="PANTHER" id="PTHR48094:SF5">
    <property type="entry name" value="PROTEIN DJ-1 HOMOLOG"/>
    <property type="match status" value="1"/>
</dbReference>
<sequence>MEFTPFVDVMGWAREDDGGDDEKADIRVITCGFNKMVTSTFGVTVQVDEILSDIKSFDEYDALAIPGGFENYSFYEEAYSEVVSQLIRDFDSKNKFIATVCVGALALGKSGILKGRNATTYRNNLRQHSVRQQQLKDFGANVIENQSIVIDNNIITSYNPQTAPYVAFKLLEFLTNENKAKTTKILMGF</sequence>
<proteinExistence type="predicted"/>
<dbReference type="SUPFAM" id="SSF52317">
    <property type="entry name" value="Class I glutamine amidotransferase-like"/>
    <property type="match status" value="1"/>
</dbReference>
<dbReference type="GO" id="GO:0005737">
    <property type="term" value="C:cytoplasm"/>
    <property type="evidence" value="ECO:0007669"/>
    <property type="project" value="TreeGrafter"/>
</dbReference>
<dbReference type="Gene3D" id="3.40.50.880">
    <property type="match status" value="1"/>
</dbReference>
<dbReference type="Proteomes" id="UP001344447">
    <property type="component" value="Unassembled WGS sequence"/>
</dbReference>
<evidence type="ECO:0000313" key="2">
    <source>
        <dbReference type="EMBL" id="KAK5580469.1"/>
    </source>
</evidence>
<dbReference type="PANTHER" id="PTHR48094">
    <property type="entry name" value="PROTEIN/NUCLEIC ACID DEGLYCASE DJ-1-RELATED"/>
    <property type="match status" value="1"/>
</dbReference>
<accession>A0AAN7TVB1</accession>
<evidence type="ECO:0000313" key="3">
    <source>
        <dbReference type="Proteomes" id="UP001344447"/>
    </source>
</evidence>
<dbReference type="CDD" id="cd03135">
    <property type="entry name" value="GATase1_DJ-1"/>
    <property type="match status" value="1"/>
</dbReference>
<evidence type="ECO:0000259" key="1">
    <source>
        <dbReference type="Pfam" id="PF01965"/>
    </source>
</evidence>
<name>A0AAN7TVB1_9MYCE</name>
<organism evidence="2 3">
    <name type="scientific">Dictyostelium firmibasis</name>
    <dbReference type="NCBI Taxonomy" id="79012"/>
    <lineage>
        <taxon>Eukaryota</taxon>
        <taxon>Amoebozoa</taxon>
        <taxon>Evosea</taxon>
        <taxon>Eumycetozoa</taxon>
        <taxon>Dictyostelia</taxon>
        <taxon>Dictyosteliales</taxon>
        <taxon>Dictyosteliaceae</taxon>
        <taxon>Dictyostelium</taxon>
    </lineage>
</organism>
<keyword evidence="3" id="KW-1185">Reference proteome</keyword>
<dbReference type="AlphaFoldDB" id="A0AAN7TVB1"/>
<dbReference type="InterPro" id="IPR050325">
    <property type="entry name" value="Prot/Nucl_acid_deglycase"/>
</dbReference>
<dbReference type="InterPro" id="IPR029062">
    <property type="entry name" value="Class_I_gatase-like"/>
</dbReference>
<protein>
    <recommendedName>
        <fullName evidence="1">DJ-1/PfpI domain-containing protein</fullName>
    </recommendedName>
</protein>
<gene>
    <name evidence="2" type="ORF">RB653_000487</name>
</gene>
<dbReference type="InterPro" id="IPR002818">
    <property type="entry name" value="DJ-1/PfpI"/>
</dbReference>